<evidence type="ECO:0000313" key="3">
    <source>
        <dbReference type="EMBL" id="KAK6623040.1"/>
    </source>
</evidence>
<name>A0AAN8NUE6_POLSC</name>
<feature type="compositionally biased region" description="Polar residues" evidence="1">
    <location>
        <begin position="700"/>
        <end position="711"/>
    </location>
</feature>
<dbReference type="EMBL" id="JAWJWE010000038">
    <property type="protein sequence ID" value="KAK6623040.1"/>
    <property type="molecule type" value="Genomic_DNA"/>
</dbReference>
<dbReference type="PROSITE" id="PS50106">
    <property type="entry name" value="PDZ"/>
    <property type="match status" value="1"/>
</dbReference>
<feature type="compositionally biased region" description="Basic and acidic residues" evidence="1">
    <location>
        <begin position="1068"/>
        <end position="1078"/>
    </location>
</feature>
<feature type="compositionally biased region" description="Basic and acidic residues" evidence="1">
    <location>
        <begin position="404"/>
        <end position="416"/>
    </location>
</feature>
<reference evidence="3 4" key="1">
    <citation type="submission" date="2023-10" db="EMBL/GenBank/DDBJ databases">
        <title>Genomes of two closely related lineages of the louse Polyplax serrata with different host specificities.</title>
        <authorList>
            <person name="Martinu J."/>
            <person name="Tarabai H."/>
            <person name="Stefka J."/>
            <person name="Hypsa V."/>
        </authorList>
    </citation>
    <scope>NUCLEOTIDE SEQUENCE [LARGE SCALE GENOMIC DNA]</scope>
    <source>
        <strain evidence="3">HR10_N</strain>
    </source>
</reference>
<feature type="compositionally biased region" description="Polar residues" evidence="1">
    <location>
        <begin position="421"/>
        <end position="439"/>
    </location>
</feature>
<evidence type="ECO:0000259" key="2">
    <source>
        <dbReference type="PROSITE" id="PS50106"/>
    </source>
</evidence>
<dbReference type="InterPro" id="IPR001478">
    <property type="entry name" value="PDZ"/>
</dbReference>
<feature type="compositionally biased region" description="Polar residues" evidence="1">
    <location>
        <begin position="1119"/>
        <end position="1143"/>
    </location>
</feature>
<proteinExistence type="predicted"/>
<feature type="compositionally biased region" description="Basic and acidic residues" evidence="1">
    <location>
        <begin position="647"/>
        <end position="657"/>
    </location>
</feature>
<comment type="caution">
    <text evidence="3">The sequence shown here is derived from an EMBL/GenBank/DDBJ whole genome shotgun (WGS) entry which is preliminary data.</text>
</comment>
<feature type="compositionally biased region" description="Polar residues" evidence="1">
    <location>
        <begin position="369"/>
        <end position="391"/>
    </location>
</feature>
<dbReference type="Gene3D" id="2.30.42.10">
    <property type="match status" value="1"/>
</dbReference>
<dbReference type="Proteomes" id="UP001372834">
    <property type="component" value="Unassembled WGS sequence"/>
</dbReference>
<feature type="compositionally biased region" description="Low complexity" evidence="1">
    <location>
        <begin position="936"/>
        <end position="946"/>
    </location>
</feature>
<feature type="compositionally biased region" description="Polar residues" evidence="1">
    <location>
        <begin position="1154"/>
        <end position="1175"/>
    </location>
</feature>
<dbReference type="InterPro" id="IPR036034">
    <property type="entry name" value="PDZ_sf"/>
</dbReference>
<feature type="region of interest" description="Disordered" evidence="1">
    <location>
        <begin position="354"/>
        <end position="441"/>
    </location>
</feature>
<feature type="compositionally biased region" description="Low complexity" evidence="1">
    <location>
        <begin position="1094"/>
        <end position="1106"/>
    </location>
</feature>
<feature type="region of interest" description="Disordered" evidence="1">
    <location>
        <begin position="1298"/>
        <end position="1377"/>
    </location>
</feature>
<feature type="compositionally biased region" description="Polar residues" evidence="1">
    <location>
        <begin position="658"/>
        <end position="667"/>
    </location>
</feature>
<feature type="region of interest" description="Disordered" evidence="1">
    <location>
        <begin position="1119"/>
        <end position="1214"/>
    </location>
</feature>
<feature type="compositionally biased region" description="Polar residues" evidence="1">
    <location>
        <begin position="769"/>
        <end position="786"/>
    </location>
</feature>
<feature type="domain" description="PDZ" evidence="2">
    <location>
        <begin position="90"/>
        <end position="133"/>
    </location>
</feature>
<feature type="compositionally biased region" description="Polar residues" evidence="1">
    <location>
        <begin position="1187"/>
        <end position="1201"/>
    </location>
</feature>
<feature type="compositionally biased region" description="Low complexity" evidence="1">
    <location>
        <begin position="1335"/>
        <end position="1344"/>
    </location>
</feature>
<dbReference type="SUPFAM" id="SSF50156">
    <property type="entry name" value="PDZ domain-like"/>
    <property type="match status" value="1"/>
</dbReference>
<feature type="compositionally biased region" description="Polar residues" evidence="1">
    <location>
        <begin position="1316"/>
        <end position="1325"/>
    </location>
</feature>
<feature type="compositionally biased region" description="Polar residues" evidence="1">
    <location>
        <begin position="1350"/>
        <end position="1377"/>
    </location>
</feature>
<feature type="region of interest" description="Disordered" evidence="1">
    <location>
        <begin position="929"/>
        <end position="952"/>
    </location>
</feature>
<organism evidence="3 4">
    <name type="scientific">Polyplax serrata</name>
    <name type="common">Common mouse louse</name>
    <dbReference type="NCBI Taxonomy" id="468196"/>
    <lineage>
        <taxon>Eukaryota</taxon>
        <taxon>Metazoa</taxon>
        <taxon>Ecdysozoa</taxon>
        <taxon>Arthropoda</taxon>
        <taxon>Hexapoda</taxon>
        <taxon>Insecta</taxon>
        <taxon>Pterygota</taxon>
        <taxon>Neoptera</taxon>
        <taxon>Paraneoptera</taxon>
        <taxon>Psocodea</taxon>
        <taxon>Troctomorpha</taxon>
        <taxon>Phthiraptera</taxon>
        <taxon>Anoplura</taxon>
        <taxon>Polyplacidae</taxon>
        <taxon>Polyplax</taxon>
    </lineage>
</organism>
<feature type="compositionally biased region" description="Basic and acidic residues" evidence="1">
    <location>
        <begin position="668"/>
        <end position="677"/>
    </location>
</feature>
<sequence length="1377" mass="150354">MLVTDVENPNDQYAFDNPCFREATPIKRNLNDEKETSRLEKNKWLGWSPLNPFGKEHKTKKITSMDDSCVNVRPWYYMNILRSTNSQLKVVNLKSHDFTGLGFNICGNMRDGIFIKDVLHRGPAFESGCINSGPTWIFQVDFGSLIWTFPVRTGCIDIPSLIPLDYANPSALRVVPIGMTTTLLVLLDMLQAPCGLTKILLIWCATLYFIIPYTELYNEGAQPSVCPTLRRCSFTCSYHDKITELVNKTVGVCVLCVCVSSSYYDGYLPSIGFLGVGDRIDSVCISFRNMVFEDALTILSYASPYDVQVQVENDSYSRPSTLIRSKRESSMLSSVDKIFHPKYSRSQSISHLNEIGKSSNKQMSHRSGYGTQEKNRINQSLNKSSDGSNDYPTIKLTGHAGGAESKKERVKHEKNAAPRVSPSTVRSSTPEQSSDPQQNKHQKFGIKVLPMDFNPKGGDSGGKIAKEQPRSAMIFENEINTKKEKPTKPCSPKADAMKNKQNGTDEVDGGGRENVKAKLAKGFQNLKEKINQNTLGKKKKEGSDEPVSDTETHTKKGNQVKPGGSPSNSSHKNQEVTVDISGADDGAPKMRSSPSGVKVHDQSKQNGMTVPEEVSRAGDVARNNRKSLNDPNSCRKSLVSLLADSEVEPKAKKKGENNSDSENSTDGDSNRTADGVKKPKRSKGKAPPPPAADQSKDGRSSASPKQMSASEINEIKRDADITNYDKSNSYEPDERIISLRDDTGDAIHRLPSYDSDSDTEPRLGDPIARSNSNKIELTSMQVTVHHSPTGDGKEDDIEPNRKAASLGDLSKLDSEQPLSIVLERAVSLDLADGAGQNIKKRKAPLPPSEEFPTVFDDYRKEPRLDSLGLNTFQRRLKKSSDFGTLEDALQDGPKSLEIEINKRGSSPIDLTEKHNSNIQEFSTWLAECRRPKADSSEPSSDEPVPSRISSTSLVNINAPVDLEKEATTEATPSFEFCATNVSYSVNGKNFTPEVQTVSGQDSGPSSTTVVVISQPNSLEPGKMDSMSNGSDKSSVSPSKEIDENMNGYPSGVSEDGTTLEPFVTASESKIESFNKDDVHEEEELAPPKLPTSPMPTVTSSSTVSSPLSSTFTYITEIKVSTSQKGGGDESSTLKQPESPSTPKESLAVDGIGIKTSTPRPELGSSISKRIQQFDSRSGLAKNFISPIKTSRSSAEIRTGDNSPKRDHNSFEPSRIPIKTMKSETGQKVLATIQSLATKDPPPPKIPEVEYAKRVASLFSGTNSLERNQVNLKRRSEGSDLEVRSSIVTGFYLKGPETATHATKKVPPTVPPRKIETSLSTKSSVTVDLPGKNNPSGSSDKSGSSEPTERNIVTFSSFIPKNQSEESGGSTLISFKIK</sequence>
<feature type="region of interest" description="Disordered" evidence="1">
    <location>
        <begin position="1016"/>
        <end position="1106"/>
    </location>
</feature>
<evidence type="ECO:0000256" key="1">
    <source>
        <dbReference type="SAM" id="MobiDB-lite"/>
    </source>
</evidence>
<feature type="compositionally biased region" description="Basic and acidic residues" evidence="1">
    <location>
        <begin position="732"/>
        <end position="748"/>
    </location>
</feature>
<protein>
    <recommendedName>
        <fullName evidence="2">PDZ domain-containing protein</fullName>
    </recommendedName>
</protein>
<accession>A0AAN8NUE6</accession>
<feature type="region of interest" description="Disordered" evidence="1">
    <location>
        <begin position="475"/>
        <end position="810"/>
    </location>
</feature>
<dbReference type="CDD" id="cd00136">
    <property type="entry name" value="PDZ_canonical"/>
    <property type="match status" value="1"/>
</dbReference>
<feature type="compositionally biased region" description="Polar residues" evidence="1">
    <location>
        <begin position="1025"/>
        <end position="1037"/>
    </location>
</feature>
<evidence type="ECO:0000313" key="4">
    <source>
        <dbReference type="Proteomes" id="UP001372834"/>
    </source>
</evidence>
<gene>
    <name evidence="3" type="ORF">RUM43_008892</name>
</gene>